<proteinExistence type="predicted"/>
<dbReference type="EMBL" id="JACEIK010000083">
    <property type="protein sequence ID" value="MCD7449115.1"/>
    <property type="molecule type" value="Genomic_DNA"/>
</dbReference>
<keyword evidence="3" id="KW-1185">Reference proteome</keyword>
<evidence type="ECO:0000313" key="3">
    <source>
        <dbReference type="Proteomes" id="UP000823775"/>
    </source>
</evidence>
<evidence type="ECO:0000313" key="2">
    <source>
        <dbReference type="EMBL" id="MCD7449115.1"/>
    </source>
</evidence>
<sequence length="142" mass="15916">MLAEFPALQREDHYIEAKQVLDMTKMRDETNITIQCHLIISMIVGPIMSLLDPSPLRDPSPHCAPSNMPMEGEKGETNKDDVEEEDGLDMLVEDATQIFLAKKESMMDKGFYPHIEKEFGISVAAVPTTPTVIPDFIVPQND</sequence>
<feature type="region of interest" description="Disordered" evidence="1">
    <location>
        <begin position="54"/>
        <end position="81"/>
    </location>
</feature>
<accession>A0ABS8RQW1</accession>
<protein>
    <submittedName>
        <fullName evidence="2">Uncharacterized protein</fullName>
    </submittedName>
</protein>
<comment type="caution">
    <text evidence="2">The sequence shown here is derived from an EMBL/GenBank/DDBJ whole genome shotgun (WGS) entry which is preliminary data.</text>
</comment>
<feature type="compositionally biased region" description="Basic and acidic residues" evidence="1">
    <location>
        <begin position="71"/>
        <end position="80"/>
    </location>
</feature>
<dbReference type="Proteomes" id="UP000823775">
    <property type="component" value="Unassembled WGS sequence"/>
</dbReference>
<reference evidence="2 3" key="1">
    <citation type="journal article" date="2021" name="BMC Genomics">
        <title>Datura genome reveals duplications of psychoactive alkaloid biosynthetic genes and high mutation rate following tissue culture.</title>
        <authorList>
            <person name="Rajewski A."/>
            <person name="Carter-House D."/>
            <person name="Stajich J."/>
            <person name="Litt A."/>
        </authorList>
    </citation>
    <scope>NUCLEOTIDE SEQUENCE [LARGE SCALE GENOMIC DNA]</scope>
    <source>
        <strain evidence="2">AR-01</strain>
    </source>
</reference>
<evidence type="ECO:0000256" key="1">
    <source>
        <dbReference type="SAM" id="MobiDB-lite"/>
    </source>
</evidence>
<organism evidence="2 3">
    <name type="scientific">Datura stramonium</name>
    <name type="common">Jimsonweed</name>
    <name type="synonym">Common thornapple</name>
    <dbReference type="NCBI Taxonomy" id="4076"/>
    <lineage>
        <taxon>Eukaryota</taxon>
        <taxon>Viridiplantae</taxon>
        <taxon>Streptophyta</taxon>
        <taxon>Embryophyta</taxon>
        <taxon>Tracheophyta</taxon>
        <taxon>Spermatophyta</taxon>
        <taxon>Magnoliopsida</taxon>
        <taxon>eudicotyledons</taxon>
        <taxon>Gunneridae</taxon>
        <taxon>Pentapetalae</taxon>
        <taxon>asterids</taxon>
        <taxon>lamiids</taxon>
        <taxon>Solanales</taxon>
        <taxon>Solanaceae</taxon>
        <taxon>Solanoideae</taxon>
        <taxon>Datureae</taxon>
        <taxon>Datura</taxon>
    </lineage>
</organism>
<gene>
    <name evidence="2" type="ORF">HAX54_049229</name>
</gene>
<name>A0ABS8RQW1_DATST</name>